<sequence length="265" mass="29496">MNKKLLWLLAMLVIAVITVFYYYVSKLEQQRSLRDQPREVKLASSAAPMPLSPPSLVTQATPPPVIATSPLPSLYSSDATAGDTIVQLFGKEAFFNHFYPGKIIQRFVATIDNLPRKQAPLRMMPVKPVAGPFLVVTGETGLTISPANVARYDNYVKMIQSIDVASLVDAYIRFYPLFQQAYRGLGYPRGFFQDRLIEAMDDMLTAPKLPAPISVEQAKVLYTFSDPALETRSAGQKILIRMGNDNADKVKAVLGAIRMELMHRL</sequence>
<dbReference type="EMBL" id="CAJQUM010000001">
    <property type="protein sequence ID" value="CAG4883739.1"/>
    <property type="molecule type" value="Genomic_DNA"/>
</dbReference>
<feature type="transmembrane region" description="Helical" evidence="1">
    <location>
        <begin position="6"/>
        <end position="24"/>
    </location>
</feature>
<accession>A0A916J3X8</accession>
<evidence type="ECO:0008006" key="4">
    <source>
        <dbReference type="Google" id="ProtNLM"/>
    </source>
</evidence>
<dbReference type="RefSeq" id="WP_220635672.1">
    <property type="nucleotide sequence ID" value="NZ_CAJQUM010000001.1"/>
</dbReference>
<keyword evidence="1" id="KW-0812">Transmembrane</keyword>
<dbReference type="Proteomes" id="UP000742786">
    <property type="component" value="Unassembled WGS sequence"/>
</dbReference>
<evidence type="ECO:0000313" key="3">
    <source>
        <dbReference type="Proteomes" id="UP000742786"/>
    </source>
</evidence>
<comment type="caution">
    <text evidence="2">The sequence shown here is derived from an EMBL/GenBank/DDBJ whole genome shotgun (WGS) entry which is preliminary data.</text>
</comment>
<reference evidence="2" key="1">
    <citation type="submission" date="2021-04" db="EMBL/GenBank/DDBJ databases">
        <authorList>
            <person name="Hornung B."/>
        </authorList>
    </citation>
    <scope>NUCLEOTIDE SEQUENCE</scope>
    <source>
        <strain evidence="2">G5G6</strain>
    </source>
</reference>
<keyword evidence="1" id="KW-1133">Transmembrane helix</keyword>
<name>A0A916J3X8_9PROT</name>
<protein>
    <recommendedName>
        <fullName evidence="4">DUF3014 domain-containing protein</fullName>
    </recommendedName>
</protein>
<keyword evidence="1" id="KW-0472">Membrane</keyword>
<gene>
    <name evidence="2" type="ORF">GTOL_11622</name>
</gene>
<evidence type="ECO:0000313" key="2">
    <source>
        <dbReference type="EMBL" id="CAG4883739.1"/>
    </source>
</evidence>
<dbReference type="InterPro" id="IPR021382">
    <property type="entry name" value="DUF3014"/>
</dbReference>
<proteinExistence type="predicted"/>
<evidence type="ECO:0000256" key="1">
    <source>
        <dbReference type="SAM" id="Phobius"/>
    </source>
</evidence>
<dbReference type="Pfam" id="PF11219">
    <property type="entry name" value="DUF3014"/>
    <property type="match status" value="1"/>
</dbReference>
<organism evidence="2 3">
    <name type="scientific">Georgfuchsia toluolica</name>
    <dbReference type="NCBI Taxonomy" id="424218"/>
    <lineage>
        <taxon>Bacteria</taxon>
        <taxon>Pseudomonadati</taxon>
        <taxon>Pseudomonadota</taxon>
        <taxon>Betaproteobacteria</taxon>
        <taxon>Nitrosomonadales</taxon>
        <taxon>Sterolibacteriaceae</taxon>
        <taxon>Georgfuchsia</taxon>
    </lineage>
</organism>
<dbReference type="AlphaFoldDB" id="A0A916J3X8"/>
<keyword evidence="3" id="KW-1185">Reference proteome</keyword>